<name>A0A8K0HAN8_9ROSA</name>
<gene>
    <name evidence="3" type="ORF">FNV43_RR09432</name>
</gene>
<keyword evidence="1" id="KW-0378">Hydrolase</keyword>
<dbReference type="Pfam" id="PF01764">
    <property type="entry name" value="Lipase_3"/>
    <property type="match status" value="1"/>
</dbReference>
<dbReference type="PANTHER" id="PTHR31479">
    <property type="entry name" value="ALPHA/BETA-HYDROLASES SUPERFAMILY PROTEIN"/>
    <property type="match status" value="1"/>
</dbReference>
<comment type="caution">
    <text evidence="3">The sequence shown here is derived from an EMBL/GenBank/DDBJ whole genome shotgun (WGS) entry which is preliminary data.</text>
</comment>
<protein>
    <recommendedName>
        <fullName evidence="2">Fungal lipase-type domain-containing protein</fullName>
    </recommendedName>
</protein>
<sequence>MAKTKIWSSSLSLRRDKETIAIAGNTKPTIEGNSFRGISSGRMGRMTSEEERFDLSGPLHLLTFIDWKNENTRRSILASLIQGIYVHERDRQKKRKGPQALAPPWWESFQFKLLDNLIDVDGSIFGAIYEFKPNHLLDGSPRYVIAFRGNFLKLRSFEQDINLDRYLILYKLHRAPRFEIAMLAVRKTVAAVGDSNVWLAGHSLGSAMAMLAGKSMAKTGTFLSCYLFNPPYVSFPIERIKHENVKRLIRISKSCITAGLALAMKGKNQQRNQSDDPFEALSAWFPCLYVNPRDFICCEYIGYFEDRKTMEEIGAGCMGRLATQNSIGSLLMNAMGRDTEPLHLIPSANVITNSAPSQNCFSAHRIHQWWRDDLQLQSKLYKYK</sequence>
<evidence type="ECO:0000313" key="4">
    <source>
        <dbReference type="Proteomes" id="UP000796880"/>
    </source>
</evidence>
<dbReference type="InterPro" id="IPR002921">
    <property type="entry name" value="Fungal_lipase-type"/>
</dbReference>
<evidence type="ECO:0000259" key="2">
    <source>
        <dbReference type="Pfam" id="PF01764"/>
    </source>
</evidence>
<dbReference type="CDD" id="cd00741">
    <property type="entry name" value="Lipase"/>
    <property type="match status" value="1"/>
</dbReference>
<dbReference type="Gene3D" id="3.40.50.1820">
    <property type="entry name" value="alpha/beta hydrolase"/>
    <property type="match status" value="1"/>
</dbReference>
<dbReference type="SUPFAM" id="SSF53474">
    <property type="entry name" value="alpha/beta-Hydrolases"/>
    <property type="match status" value="1"/>
</dbReference>
<evidence type="ECO:0000313" key="3">
    <source>
        <dbReference type="EMBL" id="KAF3448719.1"/>
    </source>
</evidence>
<feature type="domain" description="Fungal lipase-type" evidence="2">
    <location>
        <begin position="185"/>
        <end position="233"/>
    </location>
</feature>
<reference evidence="3" key="1">
    <citation type="submission" date="2020-03" db="EMBL/GenBank/DDBJ databases">
        <title>A high-quality chromosome-level genome assembly of a woody plant with both climbing and erect habits, Rhamnella rubrinervis.</title>
        <authorList>
            <person name="Lu Z."/>
            <person name="Yang Y."/>
            <person name="Zhu X."/>
            <person name="Sun Y."/>
        </authorList>
    </citation>
    <scope>NUCLEOTIDE SEQUENCE</scope>
    <source>
        <strain evidence="3">BYM</strain>
        <tissue evidence="3">Leaf</tissue>
    </source>
</reference>
<dbReference type="PANTHER" id="PTHR31479:SF2">
    <property type="entry name" value="ALPHA_BETA-HYDROLASES SUPERFAMILY PROTEIN"/>
    <property type="match status" value="1"/>
</dbReference>
<organism evidence="3 4">
    <name type="scientific">Rhamnella rubrinervis</name>
    <dbReference type="NCBI Taxonomy" id="2594499"/>
    <lineage>
        <taxon>Eukaryota</taxon>
        <taxon>Viridiplantae</taxon>
        <taxon>Streptophyta</taxon>
        <taxon>Embryophyta</taxon>
        <taxon>Tracheophyta</taxon>
        <taxon>Spermatophyta</taxon>
        <taxon>Magnoliopsida</taxon>
        <taxon>eudicotyledons</taxon>
        <taxon>Gunneridae</taxon>
        <taxon>Pentapetalae</taxon>
        <taxon>rosids</taxon>
        <taxon>fabids</taxon>
        <taxon>Rosales</taxon>
        <taxon>Rhamnaceae</taxon>
        <taxon>rhamnoid group</taxon>
        <taxon>Rhamneae</taxon>
        <taxon>Rhamnella</taxon>
    </lineage>
</organism>
<keyword evidence="4" id="KW-1185">Reference proteome</keyword>
<dbReference type="Proteomes" id="UP000796880">
    <property type="component" value="Unassembled WGS sequence"/>
</dbReference>
<dbReference type="AlphaFoldDB" id="A0A8K0HAN8"/>
<dbReference type="OrthoDB" id="58570at2759"/>
<dbReference type="GO" id="GO:0006629">
    <property type="term" value="P:lipid metabolic process"/>
    <property type="evidence" value="ECO:0007669"/>
    <property type="project" value="InterPro"/>
</dbReference>
<dbReference type="GO" id="GO:0016787">
    <property type="term" value="F:hydrolase activity"/>
    <property type="evidence" value="ECO:0007669"/>
    <property type="project" value="UniProtKB-KW"/>
</dbReference>
<accession>A0A8K0HAN8</accession>
<evidence type="ECO:0000256" key="1">
    <source>
        <dbReference type="ARBA" id="ARBA00022801"/>
    </source>
</evidence>
<dbReference type="EMBL" id="VOIH02000004">
    <property type="protein sequence ID" value="KAF3448719.1"/>
    <property type="molecule type" value="Genomic_DNA"/>
</dbReference>
<dbReference type="InterPro" id="IPR029058">
    <property type="entry name" value="AB_hydrolase_fold"/>
</dbReference>
<proteinExistence type="predicted"/>